<accession>A0A8H6AGD9</accession>
<evidence type="ECO:0000313" key="2">
    <source>
        <dbReference type="Proteomes" id="UP000541154"/>
    </source>
</evidence>
<keyword evidence="2" id="KW-1185">Reference proteome</keyword>
<evidence type="ECO:0000313" key="1">
    <source>
        <dbReference type="EMBL" id="KAF5866120.1"/>
    </source>
</evidence>
<gene>
    <name evidence="1" type="ORF">ETB97_000654</name>
</gene>
<name>A0A8H6AGD9_PETAA</name>
<organism evidence="1 2">
    <name type="scientific">Petromyces alliaceus</name>
    <name type="common">Aspergillus alliaceus</name>
    <dbReference type="NCBI Taxonomy" id="209559"/>
    <lineage>
        <taxon>Eukaryota</taxon>
        <taxon>Fungi</taxon>
        <taxon>Dikarya</taxon>
        <taxon>Ascomycota</taxon>
        <taxon>Pezizomycotina</taxon>
        <taxon>Eurotiomycetes</taxon>
        <taxon>Eurotiomycetidae</taxon>
        <taxon>Eurotiales</taxon>
        <taxon>Aspergillaceae</taxon>
        <taxon>Aspergillus</taxon>
        <taxon>Aspergillus subgen. Circumdati</taxon>
    </lineage>
</organism>
<protein>
    <submittedName>
        <fullName evidence="1">Uncharacterized protein</fullName>
    </submittedName>
</protein>
<reference evidence="1 2" key="1">
    <citation type="submission" date="2019-04" db="EMBL/GenBank/DDBJ databases">
        <title>Aspergillus burnettii sp. nov., novel species from soil in southeast Queensland.</title>
        <authorList>
            <person name="Gilchrist C.L.M."/>
            <person name="Pitt J.I."/>
            <person name="Lange L."/>
            <person name="Lacey H.J."/>
            <person name="Vuong D."/>
            <person name="Midgley D.J."/>
            <person name="Greenfield P."/>
            <person name="Bradbury M."/>
            <person name="Lacey E."/>
            <person name="Busk P.K."/>
            <person name="Pilgaard B."/>
            <person name="Chooi Y.H."/>
            <person name="Piggott A.M."/>
        </authorList>
    </citation>
    <scope>NUCLEOTIDE SEQUENCE [LARGE SCALE GENOMIC DNA]</scope>
    <source>
        <strain evidence="1 2">FRR 5400</strain>
    </source>
</reference>
<dbReference type="AlphaFoldDB" id="A0A8H6AGD9"/>
<dbReference type="Proteomes" id="UP000541154">
    <property type="component" value="Unassembled WGS sequence"/>
</dbReference>
<proteinExistence type="predicted"/>
<sequence length="99" mass="11214">MPAIEETRAQSMNPNYNSRCWSGSQALTNHYNVSMLAPIQTIFQTVYTFIGFRIISPDLRIHPTEVEVPALHAEARDLLVRAGRSNGSELVKQDWRVSI</sequence>
<dbReference type="EMBL" id="SPNV01000011">
    <property type="protein sequence ID" value="KAF5866120.1"/>
    <property type="molecule type" value="Genomic_DNA"/>
</dbReference>
<comment type="caution">
    <text evidence="1">The sequence shown here is derived from an EMBL/GenBank/DDBJ whole genome shotgun (WGS) entry which is preliminary data.</text>
</comment>